<dbReference type="Proteomes" id="UP001631969">
    <property type="component" value="Unassembled WGS sequence"/>
</dbReference>
<accession>A0ACC7NT04</accession>
<gene>
    <name evidence="1" type="ORF">ACI1P1_00780</name>
</gene>
<evidence type="ECO:0000313" key="2">
    <source>
        <dbReference type="Proteomes" id="UP001631969"/>
    </source>
</evidence>
<protein>
    <submittedName>
        <fullName evidence="1">DUF6809 family protein</fullName>
    </submittedName>
</protein>
<organism evidence="1 2">
    <name type="scientific">Paenibacillus mesotrionivorans</name>
    <dbReference type="NCBI Taxonomy" id="3160968"/>
    <lineage>
        <taxon>Bacteria</taxon>
        <taxon>Bacillati</taxon>
        <taxon>Bacillota</taxon>
        <taxon>Bacilli</taxon>
        <taxon>Bacillales</taxon>
        <taxon>Paenibacillaceae</taxon>
        <taxon>Paenibacillus</taxon>
    </lineage>
</organism>
<evidence type="ECO:0000313" key="1">
    <source>
        <dbReference type="EMBL" id="MFM9326821.1"/>
    </source>
</evidence>
<name>A0ACC7NT04_9BACL</name>
<reference evidence="1" key="1">
    <citation type="submission" date="2024-12" db="EMBL/GenBank/DDBJ databases">
        <authorList>
            <person name="Wu N."/>
        </authorList>
    </citation>
    <scope>NUCLEOTIDE SEQUENCE</scope>
    <source>
        <strain evidence="1">P15</strain>
    </source>
</reference>
<proteinExistence type="predicted"/>
<comment type="caution">
    <text evidence="1">The sequence shown here is derived from an EMBL/GenBank/DDBJ whole genome shotgun (WGS) entry which is preliminary data.</text>
</comment>
<dbReference type="EMBL" id="JBJURJ010000001">
    <property type="protein sequence ID" value="MFM9326821.1"/>
    <property type="molecule type" value="Genomic_DNA"/>
</dbReference>
<keyword evidence="2" id="KW-1185">Reference proteome</keyword>
<sequence length="96" mass="10830">MKSILSDLYEGKLHPDETIMPTDPEYRQNNRAISNTLEVCKIKFSESDFKLLEEVLDLYGTSHAMLNSASFVEGFKVGALVMIEVLTKKGEIPHQV</sequence>